<dbReference type="EMBL" id="ML178818">
    <property type="protein sequence ID" value="TFL04455.1"/>
    <property type="molecule type" value="Genomic_DNA"/>
</dbReference>
<dbReference type="InterPro" id="IPR007192">
    <property type="entry name" value="APC8"/>
</dbReference>
<dbReference type="Pfam" id="PF13424">
    <property type="entry name" value="TPR_12"/>
    <property type="match status" value="1"/>
</dbReference>
<dbReference type="Pfam" id="PF13181">
    <property type="entry name" value="TPR_8"/>
    <property type="match status" value="1"/>
</dbReference>
<keyword evidence="2" id="KW-0677">Repeat</keyword>
<dbReference type="AlphaFoldDB" id="A0A5C3QR43"/>
<name>A0A5C3QR43_9AGAR</name>
<feature type="domain" description="Cdc23" evidence="8">
    <location>
        <begin position="11"/>
        <end position="283"/>
    </location>
</feature>
<dbReference type="Gene3D" id="1.25.40.10">
    <property type="entry name" value="Tetratricopeptide repeat domain"/>
    <property type="match status" value="3"/>
</dbReference>
<dbReference type="STRING" id="1884261.A0A5C3QR43"/>
<sequence length="600" mass="68130">MDDILSDRSVVEQLRAAVQQLSERGLLAASKWASELLLSIPQERRDNPSDAPLLSQPTDPLQAKILERHPHAPRMPSIPEAQLQAERSLELSEADMYAAALACFNTRDFSRAGHKLIGCMSAKSVFLRVYSDFLASEKAAERDWHRLNGTRDQPHSPVNENLTELLQHVVNAQDCFLLFLKAIFLSRLSHREGAIEACLLSIAGQPWNWSAWELLGTLLGDPDELSSLLPLLPLPPTHPIVQMFQIKTLNEIHQPSEHELKLCEMLLSPGMFPHSAWIMSGRACVLYHMHDFQEAERQFDAVLAIDPYRVDNIDVYSNILYVTDSRLKLSKFAHEFLGRDRDRPEICCLVGNHYSLRADHEKAIKYFRRAIQLDRTYLAAWTLMGHEYVELKNAHAAIDSYRRAVDVSKKDYRAWYGLGQAYELLNMHQYALYYYQRATALRPYDIRLWQAHAACYQELGRPREAIDCLKRALLSADENEINIHYKLAELYFAIEEPGEAVAYHQRVCEVCFMQERPAQEYAKSAIQVAVYNMSIPSGDLEKARVYLERIASSNAEEVAKATELLKSLHAMLAAKPPVTPAGANSVGLPSIHVEQGPPQH</sequence>
<dbReference type="PANTHER" id="PTHR12558:SF10">
    <property type="entry name" value="CELL DIVISION CYCLE PROTEIN 23 HOMOLOG"/>
    <property type="match status" value="1"/>
</dbReference>
<evidence type="ECO:0000256" key="1">
    <source>
        <dbReference type="ARBA" id="ARBA00022618"/>
    </source>
</evidence>
<dbReference type="SUPFAM" id="SSF48452">
    <property type="entry name" value="TPR-like"/>
    <property type="match status" value="3"/>
</dbReference>
<dbReference type="InterPro" id="IPR011990">
    <property type="entry name" value="TPR-like_helical_dom_sf"/>
</dbReference>
<gene>
    <name evidence="9" type="ORF">BDV98DRAFT_524537</name>
</gene>
<evidence type="ECO:0000256" key="5">
    <source>
        <dbReference type="ARBA" id="ARBA00022803"/>
    </source>
</evidence>
<feature type="repeat" description="TPR" evidence="7">
    <location>
        <begin position="344"/>
        <end position="377"/>
    </location>
</feature>
<dbReference type="GO" id="GO:0045842">
    <property type="term" value="P:positive regulation of mitotic metaphase/anaphase transition"/>
    <property type="evidence" value="ECO:0007669"/>
    <property type="project" value="TreeGrafter"/>
</dbReference>
<dbReference type="Pfam" id="PF13432">
    <property type="entry name" value="TPR_16"/>
    <property type="match status" value="1"/>
</dbReference>
<dbReference type="OrthoDB" id="10262026at2759"/>
<dbReference type="PROSITE" id="PS50005">
    <property type="entry name" value="TPR"/>
    <property type="match status" value="3"/>
</dbReference>
<dbReference type="InterPro" id="IPR019734">
    <property type="entry name" value="TPR_rpt"/>
</dbReference>
<dbReference type="GO" id="GO:0016567">
    <property type="term" value="P:protein ubiquitination"/>
    <property type="evidence" value="ECO:0007669"/>
    <property type="project" value="TreeGrafter"/>
</dbReference>
<keyword evidence="10" id="KW-1185">Reference proteome</keyword>
<protein>
    <submittedName>
        <fullName evidence="9">Cell division control protein 23</fullName>
    </submittedName>
</protein>
<keyword evidence="5 7" id="KW-0802">TPR repeat</keyword>
<dbReference type="PANTHER" id="PTHR12558">
    <property type="entry name" value="CELL DIVISION CYCLE 16,23,27"/>
    <property type="match status" value="1"/>
</dbReference>
<dbReference type="GO" id="GO:0051301">
    <property type="term" value="P:cell division"/>
    <property type="evidence" value="ECO:0007669"/>
    <property type="project" value="UniProtKB-KW"/>
</dbReference>
<feature type="repeat" description="TPR" evidence="7">
    <location>
        <begin position="378"/>
        <end position="411"/>
    </location>
</feature>
<evidence type="ECO:0000313" key="9">
    <source>
        <dbReference type="EMBL" id="TFL04455.1"/>
    </source>
</evidence>
<evidence type="ECO:0000313" key="10">
    <source>
        <dbReference type="Proteomes" id="UP000305067"/>
    </source>
</evidence>
<keyword evidence="1 9" id="KW-0132">Cell division</keyword>
<evidence type="ECO:0000259" key="8">
    <source>
        <dbReference type="Pfam" id="PF04049"/>
    </source>
</evidence>
<evidence type="ECO:0000256" key="6">
    <source>
        <dbReference type="ARBA" id="ARBA00023306"/>
    </source>
</evidence>
<evidence type="ECO:0000256" key="7">
    <source>
        <dbReference type="PROSITE-ProRule" id="PRU00339"/>
    </source>
</evidence>
<dbReference type="Proteomes" id="UP000305067">
    <property type="component" value="Unassembled WGS sequence"/>
</dbReference>
<evidence type="ECO:0000256" key="2">
    <source>
        <dbReference type="ARBA" id="ARBA00022737"/>
    </source>
</evidence>
<dbReference type="GO" id="GO:0005680">
    <property type="term" value="C:anaphase-promoting complex"/>
    <property type="evidence" value="ECO:0007669"/>
    <property type="project" value="InterPro"/>
</dbReference>
<evidence type="ECO:0000256" key="4">
    <source>
        <dbReference type="ARBA" id="ARBA00022786"/>
    </source>
</evidence>
<reference evidence="9 10" key="1">
    <citation type="journal article" date="2019" name="Nat. Ecol. Evol.">
        <title>Megaphylogeny resolves global patterns of mushroom evolution.</title>
        <authorList>
            <person name="Varga T."/>
            <person name="Krizsan K."/>
            <person name="Foldi C."/>
            <person name="Dima B."/>
            <person name="Sanchez-Garcia M."/>
            <person name="Sanchez-Ramirez S."/>
            <person name="Szollosi G.J."/>
            <person name="Szarkandi J.G."/>
            <person name="Papp V."/>
            <person name="Albert L."/>
            <person name="Andreopoulos W."/>
            <person name="Angelini C."/>
            <person name="Antonin V."/>
            <person name="Barry K.W."/>
            <person name="Bougher N.L."/>
            <person name="Buchanan P."/>
            <person name="Buyck B."/>
            <person name="Bense V."/>
            <person name="Catcheside P."/>
            <person name="Chovatia M."/>
            <person name="Cooper J."/>
            <person name="Damon W."/>
            <person name="Desjardin D."/>
            <person name="Finy P."/>
            <person name="Geml J."/>
            <person name="Haridas S."/>
            <person name="Hughes K."/>
            <person name="Justo A."/>
            <person name="Karasinski D."/>
            <person name="Kautmanova I."/>
            <person name="Kiss B."/>
            <person name="Kocsube S."/>
            <person name="Kotiranta H."/>
            <person name="LaButti K.M."/>
            <person name="Lechner B.E."/>
            <person name="Liimatainen K."/>
            <person name="Lipzen A."/>
            <person name="Lukacs Z."/>
            <person name="Mihaltcheva S."/>
            <person name="Morgado L.N."/>
            <person name="Niskanen T."/>
            <person name="Noordeloos M.E."/>
            <person name="Ohm R.A."/>
            <person name="Ortiz-Santana B."/>
            <person name="Ovrebo C."/>
            <person name="Racz N."/>
            <person name="Riley R."/>
            <person name="Savchenko A."/>
            <person name="Shiryaev A."/>
            <person name="Soop K."/>
            <person name="Spirin V."/>
            <person name="Szebenyi C."/>
            <person name="Tomsovsky M."/>
            <person name="Tulloss R.E."/>
            <person name="Uehling J."/>
            <person name="Grigoriev I.V."/>
            <person name="Vagvolgyi C."/>
            <person name="Papp T."/>
            <person name="Martin F.M."/>
            <person name="Miettinen O."/>
            <person name="Hibbett D.S."/>
            <person name="Nagy L.G."/>
        </authorList>
    </citation>
    <scope>NUCLEOTIDE SEQUENCE [LARGE SCALE GENOMIC DNA]</scope>
    <source>
        <strain evidence="9 10">CBS 309.79</strain>
    </source>
</reference>
<keyword evidence="6" id="KW-0131">Cell cycle</keyword>
<dbReference type="SMART" id="SM00028">
    <property type="entry name" value="TPR"/>
    <property type="match status" value="6"/>
</dbReference>
<keyword evidence="3" id="KW-0498">Mitosis</keyword>
<feature type="repeat" description="TPR" evidence="7">
    <location>
        <begin position="412"/>
        <end position="445"/>
    </location>
</feature>
<dbReference type="GO" id="GO:0031145">
    <property type="term" value="P:anaphase-promoting complex-dependent catabolic process"/>
    <property type="evidence" value="ECO:0007669"/>
    <property type="project" value="TreeGrafter"/>
</dbReference>
<proteinExistence type="predicted"/>
<evidence type="ECO:0000256" key="3">
    <source>
        <dbReference type="ARBA" id="ARBA00022776"/>
    </source>
</evidence>
<keyword evidence="4" id="KW-0833">Ubl conjugation pathway</keyword>
<dbReference type="Pfam" id="PF04049">
    <property type="entry name" value="ANAPC8"/>
    <property type="match status" value="1"/>
</dbReference>
<organism evidence="9 10">
    <name type="scientific">Pterulicium gracile</name>
    <dbReference type="NCBI Taxonomy" id="1884261"/>
    <lineage>
        <taxon>Eukaryota</taxon>
        <taxon>Fungi</taxon>
        <taxon>Dikarya</taxon>
        <taxon>Basidiomycota</taxon>
        <taxon>Agaricomycotina</taxon>
        <taxon>Agaricomycetes</taxon>
        <taxon>Agaricomycetidae</taxon>
        <taxon>Agaricales</taxon>
        <taxon>Pleurotineae</taxon>
        <taxon>Pterulaceae</taxon>
        <taxon>Pterulicium</taxon>
    </lineage>
</organism>
<accession>A0A5C3QR43</accession>